<feature type="compositionally biased region" description="Low complexity" evidence="2">
    <location>
        <begin position="76"/>
        <end position="87"/>
    </location>
</feature>
<dbReference type="SMART" id="SM00248">
    <property type="entry name" value="ANK"/>
    <property type="match status" value="5"/>
</dbReference>
<dbReference type="Gene3D" id="1.25.40.20">
    <property type="entry name" value="Ankyrin repeat-containing domain"/>
    <property type="match status" value="2"/>
</dbReference>
<dbReference type="Pfam" id="PF12796">
    <property type="entry name" value="Ank_2"/>
    <property type="match status" value="1"/>
</dbReference>
<dbReference type="InterPro" id="IPR002110">
    <property type="entry name" value="Ankyrin_rpt"/>
</dbReference>
<evidence type="ECO:0000259" key="3">
    <source>
        <dbReference type="Pfam" id="PF24883"/>
    </source>
</evidence>
<evidence type="ECO:0000313" key="5">
    <source>
        <dbReference type="Proteomes" id="UP001203852"/>
    </source>
</evidence>
<evidence type="ECO:0000256" key="1">
    <source>
        <dbReference type="ARBA" id="ARBA00022737"/>
    </source>
</evidence>
<reference evidence="4" key="1">
    <citation type="journal article" date="2022" name="bioRxiv">
        <title>Deciphering the potential niche of two novel black yeast fungi from a biological soil crust based on their genomes, phenotypes, and melanin regulation.</title>
        <authorList>
            <consortium name="DOE Joint Genome Institute"/>
            <person name="Carr E.C."/>
            <person name="Barton Q."/>
            <person name="Grambo S."/>
            <person name="Sullivan M."/>
            <person name="Renfro C.M."/>
            <person name="Kuo A."/>
            <person name="Pangilinan J."/>
            <person name="Lipzen A."/>
            <person name="Keymanesh K."/>
            <person name="Savage E."/>
            <person name="Barry K."/>
            <person name="Grigoriev I.V."/>
            <person name="Riekhof W.R."/>
            <person name="Harris S.S."/>
        </authorList>
    </citation>
    <scope>NUCLEOTIDE SEQUENCE</scope>
    <source>
        <strain evidence="4">JF 03-4F</strain>
    </source>
</reference>
<dbReference type="SUPFAM" id="SSF48403">
    <property type="entry name" value="Ankyrin repeat"/>
    <property type="match status" value="1"/>
</dbReference>
<keyword evidence="1" id="KW-0677">Repeat</keyword>
<dbReference type="Proteomes" id="UP001203852">
    <property type="component" value="Unassembled WGS sequence"/>
</dbReference>
<dbReference type="EMBL" id="MU404352">
    <property type="protein sequence ID" value="KAI1614720.1"/>
    <property type="molecule type" value="Genomic_DNA"/>
</dbReference>
<sequence length="1381" mass="154014">MAPYLAPNDGRLTSMKALFRSRRSSPLTSTHLSSLEPSDTGQPVQEDEPAGPLTASTVPTVSTSNQARHQTLSVRSPPAASKSTSPALQPPPSPHEQASGASTKPSETTQRDLWSRAAETIDPQVLKKWLLSDSSLRATAEAQRVAEVLESARERARLQQRKAWKRRWSSLVSSISTFNSLVDAGLQFDPIGYGALAWSIVSFGLEAAVSNKEIDDDLVESCEYIRATIDEYSIYEARYLGPQAQSKGRKALENCIVDVYMAVIAYAAEMNYYIQNRADRVVKAMNGSSDSSFVEYKAVIEKRTAAALTIIDDIRNELSESRLKEIQSGIDAILAKANDFSKIVDFVGKQERENMLSWISVLDMDTVHVTQRDKAEAPDRHNPGGWILSHNEYLKWDCADETASLWLTSGVGTGKTISTSTVIEEHRKDSSGHLAYFYCSGAPGNDASAMTAENILKCLLRQFATCSERFFSLVAKKWKESESRGLKALTRLEVLKLLGGIIEDEQTLQATLIVDGLDELDADTLRTLLNSLATLLEAKCGILKVFASSRWVQRIEDIFSAGFCINDIAAKTRGDLTLYVESAVNAETREKNLGNGFIDDIKRTLLERANGMFRYTELAIKYIFGATTKRIRERLESPFLFHRAATLSCDQYKGDPVDQLLARRVIKWLLHQFLPLTDRALLKAISFGVDDEISLKLQSSDIGIDEVKAACHHLVIHNPKFHRFEFGHVSVVEFFQWKSSPALGDLEAHSTMAASCLSFLALQDSSDEQISRYRALAATMYPSIPYHDKGTFERYAILSWIWHWREAQHTPSAALQDLFDGFWYYKSRLQACIEAIDSFSSTLEFMAHPDGIGHHRLTQNSWCYLLRVLMQWKSNRLAQRWFLVCAQDLSSVADDIFLRVPADAGSLLFVAGIKLAVTFGSTRLLELTNSKYFAFSKLHDSGTSLLHHAANLRNAQSIQKCLELFPDAVNLCPSGALKDEWVTVPFLMALRPESRSEETDSTSLELFLKNPKLDLGASDKQGRTALHYSLPKGLDRVILNLALERDPRATFRWDINGRNFMKIAFRHHPQTLASVQAHYAAYDLHSAARTRDIGALDKALLKLHNEKGTAAHQDLLQALLSATEYGTVECMKMILGSPHVDVNDQDEYGFSALMVASRNGKYHAVLELRSRGANVVLETPAGRNALAFAFQAIDLAIRPLWRPGKRTVQFSAIAVQALALLKALLIPMTQSPLNINHRDSKGGRTVLHYACERGVESYFGWARAAELDTHRRIDVRCKLLREILSHKPDINIRDRNGETARDVAEGNALFELVNLLDRANISSSQSSDYSSNAEEFATPAASHDRLDIGSFFSFESFDDLCWGLARIGPSYTQVLLLDDIS</sequence>
<accession>A0AAN6E171</accession>
<feature type="compositionally biased region" description="Polar residues" evidence="2">
    <location>
        <begin position="99"/>
        <end position="108"/>
    </location>
</feature>
<evidence type="ECO:0000256" key="2">
    <source>
        <dbReference type="SAM" id="MobiDB-lite"/>
    </source>
</evidence>
<dbReference type="InterPro" id="IPR027417">
    <property type="entry name" value="P-loop_NTPase"/>
</dbReference>
<comment type="caution">
    <text evidence="4">The sequence shown here is derived from an EMBL/GenBank/DDBJ whole genome shotgun (WGS) entry which is preliminary data.</text>
</comment>
<dbReference type="Pfam" id="PF24883">
    <property type="entry name" value="NPHP3_N"/>
    <property type="match status" value="1"/>
</dbReference>
<dbReference type="PANTHER" id="PTHR10039">
    <property type="entry name" value="AMELOGENIN"/>
    <property type="match status" value="1"/>
</dbReference>
<dbReference type="Gene3D" id="3.40.50.300">
    <property type="entry name" value="P-loop containing nucleotide triphosphate hydrolases"/>
    <property type="match status" value="1"/>
</dbReference>
<dbReference type="InterPro" id="IPR056884">
    <property type="entry name" value="NPHP3-like_N"/>
</dbReference>
<feature type="region of interest" description="Disordered" evidence="2">
    <location>
        <begin position="18"/>
        <end position="111"/>
    </location>
</feature>
<keyword evidence="5" id="KW-1185">Reference proteome</keyword>
<proteinExistence type="predicted"/>
<gene>
    <name evidence="4" type="ORF">EDD36DRAFT_472619</name>
</gene>
<dbReference type="InterPro" id="IPR036770">
    <property type="entry name" value="Ankyrin_rpt-contain_sf"/>
</dbReference>
<feature type="compositionally biased region" description="Polar residues" evidence="2">
    <location>
        <begin position="54"/>
        <end position="74"/>
    </location>
</feature>
<evidence type="ECO:0000313" key="4">
    <source>
        <dbReference type="EMBL" id="KAI1614720.1"/>
    </source>
</evidence>
<dbReference type="PANTHER" id="PTHR10039:SF16">
    <property type="entry name" value="GPI INOSITOL-DEACYLASE"/>
    <property type="match status" value="1"/>
</dbReference>
<organism evidence="4 5">
    <name type="scientific">Exophiala viscosa</name>
    <dbReference type="NCBI Taxonomy" id="2486360"/>
    <lineage>
        <taxon>Eukaryota</taxon>
        <taxon>Fungi</taxon>
        <taxon>Dikarya</taxon>
        <taxon>Ascomycota</taxon>
        <taxon>Pezizomycotina</taxon>
        <taxon>Eurotiomycetes</taxon>
        <taxon>Chaetothyriomycetidae</taxon>
        <taxon>Chaetothyriales</taxon>
        <taxon>Herpotrichiellaceae</taxon>
        <taxon>Exophiala</taxon>
    </lineage>
</organism>
<name>A0AAN6E171_9EURO</name>
<feature type="compositionally biased region" description="Low complexity" evidence="2">
    <location>
        <begin position="24"/>
        <end position="38"/>
    </location>
</feature>
<feature type="domain" description="Nephrocystin 3-like N-terminal" evidence="3">
    <location>
        <begin position="384"/>
        <end position="550"/>
    </location>
</feature>
<protein>
    <recommendedName>
        <fullName evidence="3">Nephrocystin 3-like N-terminal domain-containing protein</fullName>
    </recommendedName>
</protein>